<dbReference type="GO" id="GO:0003972">
    <property type="term" value="F:RNA ligase (ATP) activity"/>
    <property type="evidence" value="ECO:0007669"/>
    <property type="project" value="TreeGrafter"/>
</dbReference>
<dbReference type="GO" id="GO:0006388">
    <property type="term" value="P:tRNA splicing, via endonucleolytic cleavage and ligation"/>
    <property type="evidence" value="ECO:0007669"/>
    <property type="project" value="TreeGrafter"/>
</dbReference>
<dbReference type="PANTHER" id="PTHR32004">
    <property type="entry name" value="TRNA LIGASE"/>
    <property type="match status" value="1"/>
</dbReference>
<dbReference type="Gene3D" id="3.40.50.300">
    <property type="entry name" value="P-loop containing nucleotide triphosphate hydrolases"/>
    <property type="match status" value="1"/>
</dbReference>
<dbReference type="OrthoDB" id="276239at2759"/>
<dbReference type="Proteomes" id="UP000274922">
    <property type="component" value="Unassembled WGS sequence"/>
</dbReference>
<reference evidence="4 5" key="1">
    <citation type="journal article" date="2018" name="Nat. Microbiol.">
        <title>Leveraging single-cell genomics to expand the fungal tree of life.</title>
        <authorList>
            <person name="Ahrendt S.R."/>
            <person name="Quandt C.A."/>
            <person name="Ciobanu D."/>
            <person name="Clum A."/>
            <person name="Salamov A."/>
            <person name="Andreopoulos B."/>
            <person name="Cheng J.F."/>
            <person name="Woyke T."/>
            <person name="Pelin A."/>
            <person name="Henrissat B."/>
            <person name="Reynolds N.K."/>
            <person name="Benny G.L."/>
            <person name="Smith M.E."/>
            <person name="James T.Y."/>
            <person name="Grigoriev I.V."/>
        </authorList>
    </citation>
    <scope>NUCLEOTIDE SEQUENCE [LARGE SCALE GENOMIC DNA]</scope>
    <source>
        <strain evidence="4 5">ATCC 52028</strain>
    </source>
</reference>
<keyword evidence="5" id="KW-1185">Reference proteome</keyword>
<evidence type="ECO:0000313" key="4">
    <source>
        <dbReference type="Proteomes" id="UP000268535"/>
    </source>
</evidence>
<evidence type="ECO:0000313" key="2">
    <source>
        <dbReference type="EMBL" id="RKO96967.1"/>
    </source>
</evidence>
<dbReference type="Proteomes" id="UP000268535">
    <property type="component" value="Unassembled WGS sequence"/>
</dbReference>
<protein>
    <submittedName>
        <fullName evidence="2">Uncharacterized protein</fullName>
    </submittedName>
</protein>
<dbReference type="AlphaFoldDB" id="A0A4V1ITG4"/>
<evidence type="ECO:0000313" key="3">
    <source>
        <dbReference type="EMBL" id="RKP00939.1"/>
    </source>
</evidence>
<dbReference type="GO" id="GO:0005634">
    <property type="term" value="C:nucleus"/>
    <property type="evidence" value="ECO:0007669"/>
    <property type="project" value="TreeGrafter"/>
</dbReference>
<reference evidence="3" key="2">
    <citation type="submission" date="2018-04" db="EMBL/GenBank/DDBJ databases">
        <title>Leveraging single-cell genomics to expand the Fungal Tree of Life.</title>
        <authorList>
            <consortium name="DOE Joint Genome Institute"/>
            <person name="Ahrendt S.R."/>
            <person name="Quandt C.A."/>
            <person name="Ciobanu D."/>
            <person name="Clum A."/>
            <person name="Salamov A."/>
            <person name="Andreopoulos B."/>
            <person name="Cheng J.-F."/>
            <person name="Woyke T."/>
            <person name="Pelin A."/>
            <person name="Henrissat B."/>
            <person name="Benny G.L."/>
            <person name="Smith M.E."/>
            <person name="James T.Y."/>
            <person name="Grigoriev I.V."/>
        </authorList>
    </citation>
    <scope>NUCLEOTIDE SEQUENCE</scope>
    <source>
        <strain evidence="3">ATCC 52028</strain>
    </source>
</reference>
<evidence type="ECO:0000256" key="1">
    <source>
        <dbReference type="SAM" id="MobiDB-lite"/>
    </source>
</evidence>
<dbReference type="EMBL" id="ML014192">
    <property type="protein sequence ID" value="RKP00939.1"/>
    <property type="molecule type" value="Genomic_DNA"/>
</dbReference>
<feature type="region of interest" description="Disordered" evidence="1">
    <location>
        <begin position="1"/>
        <end position="36"/>
    </location>
</feature>
<dbReference type="PANTHER" id="PTHR32004:SF1">
    <property type="entry name" value="TRNA LIGASE"/>
    <property type="match status" value="1"/>
</dbReference>
<evidence type="ECO:0000313" key="5">
    <source>
        <dbReference type="Proteomes" id="UP000274922"/>
    </source>
</evidence>
<proteinExistence type="predicted"/>
<accession>A0A4V1ITG4</accession>
<reference evidence="2" key="3">
    <citation type="submission" date="2018-08" db="EMBL/GenBank/DDBJ databases">
        <title>Leveraging single-cell genomics to expand the Fungal Tree of Life.</title>
        <authorList>
            <consortium name="DOE Joint Genome Institute"/>
            <person name="Ahrendt S.R."/>
            <person name="Quandt C.A."/>
            <person name="Ciobanu D."/>
            <person name="Clum A."/>
            <person name="Salamov A."/>
            <person name="Andreopoulos B."/>
            <person name="Cheng J.-F."/>
            <person name="Woyke T."/>
            <person name="Pelin A."/>
            <person name="Henrissat B."/>
            <person name="Reynolds N."/>
            <person name="Benny G.L."/>
            <person name="Smith M.E."/>
            <person name="James T.Y."/>
            <person name="Grigoriev I.V."/>
        </authorList>
    </citation>
    <scope>NUCLEOTIDE SEQUENCE</scope>
    <source>
        <strain evidence="2">ATCC 52028</strain>
    </source>
</reference>
<name>A0A4V1ITG4_9FUNG</name>
<feature type="compositionally biased region" description="Basic and acidic residues" evidence="1">
    <location>
        <begin position="11"/>
        <end position="24"/>
    </location>
</feature>
<dbReference type="SUPFAM" id="SSF52540">
    <property type="entry name" value="P-loop containing nucleoside triphosphate hydrolases"/>
    <property type="match status" value="1"/>
</dbReference>
<sequence>MTDAVAVETAPRADDAAALREPSKRPAHSKRVRIPPPPDAIGLVTVAPPGSGKSTLGRVLHALYQIPHVMNDVGRFLSDLTAAARTHRVVYADKVHTDAAMRRKTIDALRSGNPDMRIVILYWQPEPWAFSSSPEGSKPSADDPFTQMLVKRVQKRGDNHHTLLGTNPMHLGVIKIHVAALRNDPPTMNEPVQEIISLNPSASVVETLQTICDKLSLPPVSSDAVQKNLDAISQIRITPRISPRDLKPHVVYYGLFFEEAAMKHALKLAGDRIGTALWNPLFKQFCRRIRWAELHVTTVFFKNKPLMRETAAWLEKHPESRFGIAITEIVATPHYFIAAVKLVDDDGATHLATEAIMANAHPHITLATAGPSYKPVLSNNILDPNDPLSNDAVHHAVTPPVFLLGTLRAHVQQPLGA</sequence>
<dbReference type="InterPro" id="IPR027417">
    <property type="entry name" value="P-loop_NTPase"/>
</dbReference>
<dbReference type="STRING" id="1555241.A0A4V1ITG4"/>
<dbReference type="EMBL" id="ML009490">
    <property type="protein sequence ID" value="RKO96967.1"/>
    <property type="molecule type" value="Genomic_DNA"/>
</dbReference>
<organism evidence="2 4">
    <name type="scientific">Caulochytrium protostelioides</name>
    <dbReference type="NCBI Taxonomy" id="1555241"/>
    <lineage>
        <taxon>Eukaryota</taxon>
        <taxon>Fungi</taxon>
        <taxon>Fungi incertae sedis</taxon>
        <taxon>Chytridiomycota</taxon>
        <taxon>Chytridiomycota incertae sedis</taxon>
        <taxon>Chytridiomycetes</taxon>
        <taxon>Caulochytriales</taxon>
        <taxon>Caulochytriaceae</taxon>
        <taxon>Caulochytrium</taxon>
    </lineage>
</organism>
<gene>
    <name evidence="2" type="ORF">CAUPRSCDRAFT_11337</name>
    <name evidence="3" type="ORF">CXG81DRAFT_19211</name>
</gene>